<dbReference type="GO" id="GO:0005634">
    <property type="term" value="C:nucleus"/>
    <property type="evidence" value="ECO:0007669"/>
    <property type="project" value="InterPro"/>
</dbReference>
<dbReference type="GO" id="GO:0008270">
    <property type="term" value="F:zinc ion binding"/>
    <property type="evidence" value="ECO:0007669"/>
    <property type="project" value="InterPro"/>
</dbReference>
<dbReference type="FunFam" id="2.30.130.30:FF:000006">
    <property type="entry name" value="Putative_zinc_finger_motif_-_C2HC5-type /ASCH_domain_containing_protein_-_putative"/>
    <property type="match status" value="1"/>
</dbReference>
<evidence type="ECO:0000256" key="1">
    <source>
        <dbReference type="SAM" id="MobiDB-lite"/>
    </source>
</evidence>
<dbReference type="EMBL" id="JAZGQO010000008">
    <property type="protein sequence ID" value="KAK6179241.1"/>
    <property type="molecule type" value="Genomic_DNA"/>
</dbReference>
<dbReference type="Proteomes" id="UP001347796">
    <property type="component" value="Unassembled WGS sequence"/>
</dbReference>
<dbReference type="Gene3D" id="2.30.130.30">
    <property type="entry name" value="Hypothetical protein"/>
    <property type="match status" value="1"/>
</dbReference>
<feature type="region of interest" description="Disordered" evidence="1">
    <location>
        <begin position="93"/>
        <end position="138"/>
    </location>
</feature>
<evidence type="ECO:0000313" key="4">
    <source>
        <dbReference type="Proteomes" id="UP001347796"/>
    </source>
</evidence>
<feature type="domain" description="ASCH" evidence="2">
    <location>
        <begin position="439"/>
        <end position="550"/>
    </location>
</feature>
<dbReference type="InterPro" id="IPR056993">
    <property type="entry name" value="TRIP4_3rd_dom"/>
</dbReference>
<feature type="compositionally biased region" description="Polar residues" evidence="1">
    <location>
        <begin position="122"/>
        <end position="135"/>
    </location>
</feature>
<dbReference type="InterPro" id="IPR007374">
    <property type="entry name" value="ASCH_domain"/>
</dbReference>
<evidence type="ECO:0000313" key="3">
    <source>
        <dbReference type="EMBL" id="KAK6179241.1"/>
    </source>
</evidence>
<dbReference type="InterPro" id="IPR039128">
    <property type="entry name" value="TRIP4-like"/>
</dbReference>
<accession>A0AAN8JN58</accession>
<dbReference type="Pfam" id="PF23134">
    <property type="entry name" value="TRIP4_3rd"/>
    <property type="match status" value="1"/>
</dbReference>
<comment type="caution">
    <text evidence="3">The sequence shown here is derived from an EMBL/GenBank/DDBJ whole genome shotgun (WGS) entry which is preliminary data.</text>
</comment>
<dbReference type="Pfam" id="PF23135">
    <property type="entry name" value="TRI4_N"/>
    <property type="match status" value="1"/>
</dbReference>
<dbReference type="PANTHER" id="PTHR12963">
    <property type="entry name" value="THYROID RECEPTOR INTERACTING PROTEIN RELATED"/>
    <property type="match status" value="1"/>
</dbReference>
<dbReference type="InterPro" id="IPR056994">
    <property type="entry name" value="TRI4_N"/>
</dbReference>
<dbReference type="PANTHER" id="PTHR12963:SF4">
    <property type="entry name" value="ACTIVATING SIGNAL COINTEGRATOR 1"/>
    <property type="match status" value="1"/>
</dbReference>
<sequence length="581" mass="65641">MAASSIEEWVCRELSKLGIDTTPENASYILSIENNQDLEDYMNDLLDKKDPKVRIFVQELLRRSSSKNSPECIVLKKKNEEDVYFAGSNKIKKKNKAPKNKQVINQGQLLNGHNTAEEVQDSKPSASNQQNTKSASVIDGTKKKSKFVPLFSQEGEAKAVIKLSGRHVCECQAAKHKLISNCLKCGRVVCAQEGSGPCLFCGNLVCTKAEFDIISKGNKQSEKLRSQLMGGADALQLLGQSICNDTLYTPAAQKSIQEGAEKAKQHKDTLLHYDKTSVKRTKVLDDECDYFATDSNKWLNPEDRQKLKEREEELRSERHASRRDRKITFDFAGRKVIDAEKDNSKNMYDVDDEIVQQVHYGKSSKSSKDIPKLDPSDFNPLVNPTIVQPAPQFVATGESFSQKLTNNSHTVDGVDPRKKSTLRIQDKELQEMSDEGMCLSMHQPWASLLTKGIKIHEGRTWYTAHRGKLWIAATSKTPSLEETTEVEQFYKYHYEDENLSFPSHYPVGCLLGCVDLVDCLSQDEYRQKFPEGESASPYVFICQYPQELVVKFPMKGKHKIYKLDPNIHQGAKKGLRQLTDV</sequence>
<dbReference type="SMART" id="SM01022">
    <property type="entry name" value="ASCH"/>
    <property type="match status" value="1"/>
</dbReference>
<dbReference type="Pfam" id="PF06221">
    <property type="entry name" value="zf-C2HC5"/>
    <property type="match status" value="1"/>
</dbReference>
<dbReference type="CDD" id="cd06554">
    <property type="entry name" value="ASCH_ASC-1_like"/>
    <property type="match status" value="1"/>
</dbReference>
<reference evidence="3 4" key="1">
    <citation type="submission" date="2024-01" db="EMBL/GenBank/DDBJ databases">
        <title>The genome of the rayed Mediterranean limpet Patella caerulea (Linnaeus, 1758).</title>
        <authorList>
            <person name="Anh-Thu Weber A."/>
            <person name="Halstead-Nussloch G."/>
        </authorList>
    </citation>
    <scope>NUCLEOTIDE SEQUENCE [LARGE SCALE GENOMIC DNA]</scope>
    <source>
        <strain evidence="3">AATW-2023a</strain>
        <tissue evidence="3">Whole specimen</tissue>
    </source>
</reference>
<evidence type="ECO:0000259" key="2">
    <source>
        <dbReference type="SMART" id="SM01022"/>
    </source>
</evidence>
<dbReference type="GO" id="GO:0180022">
    <property type="term" value="C:RQC-trigger complex"/>
    <property type="evidence" value="ECO:0007669"/>
    <property type="project" value="InterPro"/>
</dbReference>
<dbReference type="Pfam" id="PF04266">
    <property type="entry name" value="ASCH"/>
    <property type="match status" value="1"/>
</dbReference>
<dbReference type="AlphaFoldDB" id="A0AAN8JN58"/>
<organism evidence="3 4">
    <name type="scientific">Patella caerulea</name>
    <name type="common">Rayed Mediterranean limpet</name>
    <dbReference type="NCBI Taxonomy" id="87958"/>
    <lineage>
        <taxon>Eukaryota</taxon>
        <taxon>Metazoa</taxon>
        <taxon>Spiralia</taxon>
        <taxon>Lophotrochozoa</taxon>
        <taxon>Mollusca</taxon>
        <taxon>Gastropoda</taxon>
        <taxon>Patellogastropoda</taxon>
        <taxon>Patelloidea</taxon>
        <taxon>Patellidae</taxon>
        <taxon>Patella</taxon>
    </lineage>
</organism>
<proteinExistence type="predicted"/>
<dbReference type="InterPro" id="IPR015947">
    <property type="entry name" value="PUA-like_sf"/>
</dbReference>
<dbReference type="GO" id="GO:0072344">
    <property type="term" value="P:rescue of stalled ribosome"/>
    <property type="evidence" value="ECO:0007669"/>
    <property type="project" value="InterPro"/>
</dbReference>
<feature type="compositionally biased region" description="Polar residues" evidence="1">
    <location>
        <begin position="102"/>
        <end position="114"/>
    </location>
</feature>
<gene>
    <name evidence="3" type="ORF">SNE40_011647</name>
</gene>
<protein>
    <recommendedName>
        <fullName evidence="2">ASCH domain-containing protein</fullName>
    </recommendedName>
</protein>
<name>A0AAN8JN58_PATCE</name>
<keyword evidence="4" id="KW-1185">Reference proteome</keyword>
<dbReference type="InterPro" id="IPR009349">
    <property type="entry name" value="TRIP4/RQT4_C2HC5_Znf"/>
</dbReference>
<dbReference type="SUPFAM" id="SSF88697">
    <property type="entry name" value="PUA domain-like"/>
    <property type="match status" value="1"/>
</dbReference>